<reference evidence="2 3" key="1">
    <citation type="submission" date="2017-06" db="EMBL/GenBank/DDBJ databases">
        <title>A platform for efficient transgenesis in Macrostomum lignano, a flatworm model organism for stem cell research.</title>
        <authorList>
            <person name="Berezikov E."/>
        </authorList>
    </citation>
    <scope>NUCLEOTIDE SEQUENCE [LARGE SCALE GENOMIC DNA]</scope>
    <source>
        <strain evidence="2">DV1</strain>
        <tissue evidence="2">Whole organism</tissue>
    </source>
</reference>
<feature type="compositionally biased region" description="Polar residues" evidence="1">
    <location>
        <begin position="91"/>
        <end position="102"/>
    </location>
</feature>
<evidence type="ECO:0000313" key="3">
    <source>
        <dbReference type="Proteomes" id="UP000215902"/>
    </source>
</evidence>
<accession>A0A267G953</accession>
<feature type="compositionally biased region" description="Polar residues" evidence="1">
    <location>
        <begin position="48"/>
        <end position="58"/>
    </location>
</feature>
<dbReference type="AlphaFoldDB" id="A0A267G953"/>
<feature type="compositionally biased region" description="Polar residues" evidence="1">
    <location>
        <begin position="1"/>
        <end position="14"/>
    </location>
</feature>
<sequence>MGNRESSSQMSCGSASDADFLDSSTDSSYVSYEALHRKQQLQRHQKKPSSASTASNWSRPTTPVPLPPRLQLSLVGGGSRAGGGDSVDLTPRTSLQLPDSPASSDLCSILNHHHDESNDFQRAPTSAMARCACRRSLSTGTGDQQQQQQQQSSLISTQRPRILPIVRNGRQLSEDIYWVLPPRRKHQQLDEQRLSSSSASDHSCCEPMSFCGPGCTPLELVHRVTAEVFGVTDEESYLALSLHHWDTERAARYLKVEQLFRWGVCDRQRCSRLLEMHNWKLDSVVQQLSRQRLCRSESH</sequence>
<gene>
    <name evidence="2" type="ORF">BOX15_Mlig008990g3</name>
</gene>
<dbReference type="Proteomes" id="UP000215902">
    <property type="component" value="Unassembled WGS sequence"/>
</dbReference>
<comment type="caution">
    <text evidence="2">The sequence shown here is derived from an EMBL/GenBank/DDBJ whole genome shotgun (WGS) entry which is preliminary data.</text>
</comment>
<organism evidence="2 3">
    <name type="scientific">Macrostomum lignano</name>
    <dbReference type="NCBI Taxonomy" id="282301"/>
    <lineage>
        <taxon>Eukaryota</taxon>
        <taxon>Metazoa</taxon>
        <taxon>Spiralia</taxon>
        <taxon>Lophotrochozoa</taxon>
        <taxon>Platyhelminthes</taxon>
        <taxon>Rhabditophora</taxon>
        <taxon>Macrostomorpha</taxon>
        <taxon>Macrostomida</taxon>
        <taxon>Macrostomidae</taxon>
        <taxon>Macrostomum</taxon>
    </lineage>
</organism>
<feature type="compositionally biased region" description="Gly residues" evidence="1">
    <location>
        <begin position="75"/>
        <end position="85"/>
    </location>
</feature>
<feature type="compositionally biased region" description="Basic residues" evidence="1">
    <location>
        <begin position="37"/>
        <end position="47"/>
    </location>
</feature>
<dbReference type="EMBL" id="NIVC01000462">
    <property type="protein sequence ID" value="PAA82580.1"/>
    <property type="molecule type" value="Genomic_DNA"/>
</dbReference>
<evidence type="ECO:0000313" key="2">
    <source>
        <dbReference type="EMBL" id="PAA82580.1"/>
    </source>
</evidence>
<name>A0A267G953_9PLAT</name>
<evidence type="ECO:0000256" key="1">
    <source>
        <dbReference type="SAM" id="MobiDB-lite"/>
    </source>
</evidence>
<dbReference type="STRING" id="282301.A0A267G953"/>
<dbReference type="OrthoDB" id="635774at2759"/>
<proteinExistence type="predicted"/>
<protein>
    <submittedName>
        <fullName evidence="2">Uncharacterized protein</fullName>
    </submittedName>
</protein>
<feature type="region of interest" description="Disordered" evidence="1">
    <location>
        <begin position="1"/>
        <end position="102"/>
    </location>
</feature>
<keyword evidence="3" id="KW-1185">Reference proteome</keyword>